<dbReference type="STRING" id="6280.A0A0N4TLJ1"/>
<evidence type="ECO:0000313" key="3">
    <source>
        <dbReference type="Proteomes" id="UP000278627"/>
    </source>
</evidence>
<sequence>MSDDPGECSPSQMKHSSSQVRRPLPEMKSEIIAQQIFKKLLTKRSFQKYLIDSTVKEILNDVRSTDTTTYGQQLIIQNLGFESPTSCRRVIIHENVDLLICHLKLIVESFIKSSNLAFCDIGANINRDAAALFSVRLQLEKFVNSDHFQLLRFEQFIRRLYTLLRCFAARISTPFQIANCAFFASCLCDMLYRLEEFCSIHEKNFTSKFEQLRKAIDVFHNVIVRRLNEMITGRIKEEYKTTKLVKRKSSEISPLQRTPRRPKSAATFREVQQTLHRSPGYLLPHDLHEKRRLMQSRRTTTSFSPSKQRFPKIRDTSEKIQQETVYRLAHEITKEMVNGLAARVDDVAVISKC</sequence>
<evidence type="ECO:0000313" key="4">
    <source>
        <dbReference type="WBParaSite" id="BPAG_0000926001-mRNA-1"/>
    </source>
</evidence>
<protein>
    <submittedName>
        <fullName evidence="2 4">Uncharacterized protein</fullName>
    </submittedName>
</protein>
<evidence type="ECO:0000313" key="2">
    <source>
        <dbReference type="EMBL" id="VDN90408.1"/>
    </source>
</evidence>
<gene>
    <name evidence="2" type="ORF">BPAG_LOCUS9222</name>
</gene>
<proteinExistence type="predicted"/>
<dbReference type="AlphaFoldDB" id="A0A0N4TLJ1"/>
<organism evidence="4">
    <name type="scientific">Brugia pahangi</name>
    <name type="common">Filarial nematode worm</name>
    <dbReference type="NCBI Taxonomy" id="6280"/>
    <lineage>
        <taxon>Eukaryota</taxon>
        <taxon>Metazoa</taxon>
        <taxon>Ecdysozoa</taxon>
        <taxon>Nematoda</taxon>
        <taxon>Chromadorea</taxon>
        <taxon>Rhabditida</taxon>
        <taxon>Spirurina</taxon>
        <taxon>Spiruromorpha</taxon>
        <taxon>Filarioidea</taxon>
        <taxon>Onchocercidae</taxon>
        <taxon>Brugia</taxon>
    </lineage>
</organism>
<dbReference type="Proteomes" id="UP000278627">
    <property type="component" value="Unassembled WGS sequence"/>
</dbReference>
<reference evidence="4" key="1">
    <citation type="submission" date="2017-02" db="UniProtKB">
        <authorList>
            <consortium name="WormBaseParasite"/>
        </authorList>
    </citation>
    <scope>IDENTIFICATION</scope>
</reference>
<feature type="compositionally biased region" description="Polar residues" evidence="1">
    <location>
        <begin position="9"/>
        <end position="20"/>
    </location>
</feature>
<keyword evidence="3" id="KW-1185">Reference proteome</keyword>
<dbReference type="EMBL" id="UZAD01013150">
    <property type="protein sequence ID" value="VDN90408.1"/>
    <property type="molecule type" value="Genomic_DNA"/>
</dbReference>
<evidence type="ECO:0000256" key="1">
    <source>
        <dbReference type="SAM" id="MobiDB-lite"/>
    </source>
</evidence>
<dbReference type="WBParaSite" id="BPAG_0000926001-mRNA-1">
    <property type="protein sequence ID" value="BPAG_0000926001-mRNA-1"/>
    <property type="gene ID" value="BPAG_0000926001"/>
</dbReference>
<feature type="region of interest" description="Disordered" evidence="1">
    <location>
        <begin position="1"/>
        <end position="24"/>
    </location>
</feature>
<name>A0A0N4TLJ1_BRUPA</name>
<reference evidence="2 3" key="2">
    <citation type="submission" date="2018-11" db="EMBL/GenBank/DDBJ databases">
        <authorList>
            <consortium name="Pathogen Informatics"/>
        </authorList>
    </citation>
    <scope>NUCLEOTIDE SEQUENCE [LARGE SCALE GENOMIC DNA]</scope>
</reference>
<accession>A0A0N4TLJ1</accession>